<comment type="caution">
    <text evidence="2">The sequence shown here is derived from an EMBL/GenBank/DDBJ whole genome shotgun (WGS) entry which is preliminary data.</text>
</comment>
<reference evidence="2" key="1">
    <citation type="submission" date="2023-08" db="EMBL/GenBank/DDBJ databases">
        <title>Draft sequence of the Babesia gibsoni genome.</title>
        <authorList>
            <person name="Yamagishi J.Y."/>
            <person name="Xuan X.X."/>
        </authorList>
    </citation>
    <scope>NUCLEOTIDE SEQUENCE</scope>
    <source>
        <strain evidence="2">Azabu</strain>
    </source>
</reference>
<dbReference type="AlphaFoldDB" id="A0AAD8PFB6"/>
<accession>A0AAD8PFB6</accession>
<dbReference type="Proteomes" id="UP001230268">
    <property type="component" value="Unassembled WGS sequence"/>
</dbReference>
<gene>
    <name evidence="2" type="ORF">BgAZ_101630</name>
</gene>
<organism evidence="2 3">
    <name type="scientific">Babesia gibsoni</name>
    <dbReference type="NCBI Taxonomy" id="33632"/>
    <lineage>
        <taxon>Eukaryota</taxon>
        <taxon>Sar</taxon>
        <taxon>Alveolata</taxon>
        <taxon>Apicomplexa</taxon>
        <taxon>Aconoidasida</taxon>
        <taxon>Piroplasmida</taxon>
        <taxon>Babesiidae</taxon>
        <taxon>Babesia</taxon>
    </lineage>
</organism>
<protein>
    <submittedName>
        <fullName evidence="2">Uncharacterized protein</fullName>
    </submittedName>
</protein>
<evidence type="ECO:0000313" key="2">
    <source>
        <dbReference type="EMBL" id="KAK1444257.1"/>
    </source>
</evidence>
<sequence>MVNENTGPVTRLVRLPQGHYRRVVDGQPPDFLNAKLGEQLFEDLRFCCESNCMVSDEEYQNLMPNAELYTDACSKVLQDAADKEEARVFHQMFTLKSPVSVVDMGVQTTKVMPSTLDVGVGASKEFTTTAAPAPAPAEVVPEAKDEGGDVEMKSVERNITIPAVVVEQVQTPEELQQKQEELGRKLQEFGGTLEFDVNDPNVFKGNGVPTLFYTKTRVNPTLVMLTIDYELQVIYMTRNKINRFFPVKLISRLVTNPDIIHEEFREHVEDDAVRKSHHMVLINAANFTDSVAIQFPDPILKDKFVNDLKELKNEIHHKRGCPQLEAFIVSKYDPLLTIVKELNENLQNLERENLRLERRIINLEQYIADSGEAKDGAEAREFRVPDAVHTIEEESALSPPWLFSCQVHRDGYIDASGPPGVQPSQYDGVGRLNLEQRALCNIKVDLTEMTDLQSMRRTARRVLMELSQNEAMIVLRNVPGKDEATSNATIITLVAILASAISEAWKRVEYSTPQNMGRVCLVLDGENIGSRLRAGTKKFRIEPLN</sequence>
<dbReference type="EMBL" id="JAVEPI010000001">
    <property type="protein sequence ID" value="KAK1444257.1"/>
    <property type="molecule type" value="Genomic_DNA"/>
</dbReference>
<evidence type="ECO:0000256" key="1">
    <source>
        <dbReference type="SAM" id="Coils"/>
    </source>
</evidence>
<keyword evidence="1" id="KW-0175">Coiled coil</keyword>
<feature type="coiled-coil region" evidence="1">
    <location>
        <begin position="332"/>
        <end position="366"/>
    </location>
</feature>
<name>A0AAD8PFB6_BABGI</name>
<proteinExistence type="predicted"/>
<evidence type="ECO:0000313" key="3">
    <source>
        <dbReference type="Proteomes" id="UP001230268"/>
    </source>
</evidence>
<keyword evidence="3" id="KW-1185">Reference proteome</keyword>